<protein>
    <submittedName>
        <fullName evidence="2">Uncharacterized protein</fullName>
    </submittedName>
</protein>
<dbReference type="Proteomes" id="UP001460202">
    <property type="component" value="Unassembled WGS sequence"/>
</dbReference>
<comment type="caution">
    <text evidence="2">The sequence shown here is derived from an EMBL/GenBank/DDBJ whole genome shotgun (WGS) entry which is preliminary data.</text>
</comment>
<evidence type="ECO:0000256" key="1">
    <source>
        <dbReference type="SAM" id="SignalP"/>
    </source>
</evidence>
<keyword evidence="3" id="KW-1185">Reference proteome</keyword>
<name>A0ABV1GWT0_9BACT</name>
<accession>A0ABV1GWT0</accession>
<keyword evidence="1" id="KW-0732">Signal</keyword>
<organism evidence="2 3">
    <name type="scientific">Alistipes intestinihominis</name>
    <dbReference type="NCBI Taxonomy" id="3133172"/>
    <lineage>
        <taxon>Bacteria</taxon>
        <taxon>Pseudomonadati</taxon>
        <taxon>Bacteroidota</taxon>
        <taxon>Bacteroidia</taxon>
        <taxon>Bacteroidales</taxon>
        <taxon>Rikenellaceae</taxon>
        <taxon>Alistipes</taxon>
    </lineage>
</organism>
<proteinExistence type="predicted"/>
<evidence type="ECO:0000313" key="3">
    <source>
        <dbReference type="Proteomes" id="UP001460202"/>
    </source>
</evidence>
<sequence>MKKLFCTALFGLFVGGAFAQTPQIPEPDFIGEVVTVLPDGKTSKLEKETVLLRTRANASAQIFGIGKAKTKLIIDTPEAAVRLRR</sequence>
<evidence type="ECO:0000313" key="2">
    <source>
        <dbReference type="EMBL" id="MEQ2544512.1"/>
    </source>
</evidence>
<feature type="signal peptide" evidence="1">
    <location>
        <begin position="1"/>
        <end position="19"/>
    </location>
</feature>
<gene>
    <name evidence="2" type="ORF">WMO46_06075</name>
</gene>
<dbReference type="EMBL" id="JBBMFL010000005">
    <property type="protein sequence ID" value="MEQ2544512.1"/>
    <property type="molecule type" value="Genomic_DNA"/>
</dbReference>
<reference evidence="2 3" key="1">
    <citation type="submission" date="2024-03" db="EMBL/GenBank/DDBJ databases">
        <title>Human intestinal bacterial collection.</title>
        <authorList>
            <person name="Pauvert C."/>
            <person name="Hitch T.C.A."/>
            <person name="Clavel T."/>
        </authorList>
    </citation>
    <scope>NUCLEOTIDE SEQUENCE [LARGE SCALE GENOMIC DNA]</scope>
    <source>
        <strain evidence="2 3">CLA-KB-H122</strain>
    </source>
</reference>
<feature type="chain" id="PRO_5046121271" evidence="1">
    <location>
        <begin position="20"/>
        <end position="85"/>
    </location>
</feature>